<dbReference type="InterPro" id="IPR036249">
    <property type="entry name" value="Thioredoxin-like_sf"/>
</dbReference>
<dbReference type="KEGG" id="snq:CP978_34460"/>
<accession>A0A5P2WAG8</accession>
<organism evidence="3 4">
    <name type="scientific">Streptomyces nodosus</name>
    <dbReference type="NCBI Taxonomy" id="40318"/>
    <lineage>
        <taxon>Bacteria</taxon>
        <taxon>Bacillati</taxon>
        <taxon>Actinomycetota</taxon>
        <taxon>Actinomycetes</taxon>
        <taxon>Kitasatosporales</taxon>
        <taxon>Streptomycetaceae</taxon>
        <taxon>Streptomyces</taxon>
    </lineage>
</organism>
<evidence type="ECO:0000313" key="4">
    <source>
        <dbReference type="Proteomes" id="UP000325763"/>
    </source>
</evidence>
<dbReference type="Pfam" id="PF13462">
    <property type="entry name" value="Thioredoxin_4"/>
    <property type="match status" value="1"/>
</dbReference>
<dbReference type="EMBL" id="CP023747">
    <property type="protein sequence ID" value="QEV42960.1"/>
    <property type="molecule type" value="Genomic_DNA"/>
</dbReference>
<dbReference type="SUPFAM" id="SSF52833">
    <property type="entry name" value="Thioredoxin-like"/>
    <property type="match status" value="1"/>
</dbReference>
<gene>
    <name evidence="3" type="ORF">CP978_34460</name>
</gene>
<reference evidence="3 4" key="1">
    <citation type="submission" date="2017-09" db="EMBL/GenBank/DDBJ databases">
        <title>Streptomyces genome completion.</title>
        <authorList>
            <person name="Lee N."/>
            <person name="Cho B.-K."/>
        </authorList>
    </citation>
    <scope>NUCLEOTIDE SEQUENCE [LARGE SCALE GENOMIC DNA]</scope>
    <source>
        <strain evidence="3 4">ATCC 14899</strain>
    </source>
</reference>
<dbReference type="InterPro" id="IPR012336">
    <property type="entry name" value="Thioredoxin-like_fold"/>
</dbReference>
<keyword evidence="1" id="KW-0812">Transmembrane</keyword>
<feature type="transmembrane region" description="Helical" evidence="1">
    <location>
        <begin position="36"/>
        <end position="58"/>
    </location>
</feature>
<protein>
    <submittedName>
        <fullName evidence="3">Disulfide bond formation protein DsbA</fullName>
    </submittedName>
</protein>
<keyword evidence="1" id="KW-0472">Membrane</keyword>
<dbReference type="CDD" id="cd02972">
    <property type="entry name" value="DsbA_family"/>
    <property type="match status" value="1"/>
</dbReference>
<keyword evidence="1" id="KW-1133">Transmembrane helix</keyword>
<feature type="domain" description="Thioredoxin-like fold" evidence="2">
    <location>
        <begin position="87"/>
        <end position="236"/>
    </location>
</feature>
<dbReference type="Proteomes" id="UP000325763">
    <property type="component" value="Chromosome"/>
</dbReference>
<dbReference type="AlphaFoldDB" id="A0A5P2WAG8"/>
<evidence type="ECO:0000259" key="2">
    <source>
        <dbReference type="Pfam" id="PF13462"/>
    </source>
</evidence>
<evidence type="ECO:0000313" key="3">
    <source>
        <dbReference type="EMBL" id="QEV42960.1"/>
    </source>
</evidence>
<dbReference type="Gene3D" id="3.40.30.10">
    <property type="entry name" value="Glutaredoxin"/>
    <property type="match status" value="1"/>
</dbReference>
<name>A0A5P2WAG8_9ACTN</name>
<evidence type="ECO:0000256" key="1">
    <source>
        <dbReference type="SAM" id="Phobius"/>
    </source>
</evidence>
<sequence length="255" mass="26792">MTRTRPTERHRGVEGMSLEPAEVRDMVLGRRRRRRAVLVSAVAAVGLAVAALLGAGLVRANDTDPGEAPAKAPAGATQDKTGIAASEGAVRVDLYLDYLCPECRNTERSLSGELEALKEKGAVRLVYHPVAFLDGYSKPAGYSTRAASAAACAADAGRFEEYTKVLFEKQPAERGPGLSERQLVLLGEEAGIEDASFGSCVRGAAHKPWVTYVSDVAAADGVSLTPTVMVDGERVDVTGGDAAGKLARAVAKARR</sequence>
<proteinExistence type="predicted"/>